<evidence type="ECO:0000313" key="1">
    <source>
        <dbReference type="EMBL" id="GMH30859.1"/>
    </source>
</evidence>
<name>A0AAD3TKK5_NEPGR</name>
<reference evidence="1" key="1">
    <citation type="submission" date="2023-05" db="EMBL/GenBank/DDBJ databases">
        <title>Nepenthes gracilis genome sequencing.</title>
        <authorList>
            <person name="Fukushima K."/>
        </authorList>
    </citation>
    <scope>NUCLEOTIDE SEQUENCE</scope>
    <source>
        <strain evidence="1">SING2019-196</strain>
    </source>
</reference>
<gene>
    <name evidence="1" type="ORF">Nepgr_032702</name>
</gene>
<keyword evidence="2" id="KW-1185">Reference proteome</keyword>
<organism evidence="1 2">
    <name type="scientific">Nepenthes gracilis</name>
    <name type="common">Slender pitcher plant</name>
    <dbReference type="NCBI Taxonomy" id="150966"/>
    <lineage>
        <taxon>Eukaryota</taxon>
        <taxon>Viridiplantae</taxon>
        <taxon>Streptophyta</taxon>
        <taxon>Embryophyta</taxon>
        <taxon>Tracheophyta</taxon>
        <taxon>Spermatophyta</taxon>
        <taxon>Magnoliopsida</taxon>
        <taxon>eudicotyledons</taxon>
        <taxon>Gunneridae</taxon>
        <taxon>Pentapetalae</taxon>
        <taxon>Caryophyllales</taxon>
        <taxon>Nepenthaceae</taxon>
        <taxon>Nepenthes</taxon>
    </lineage>
</organism>
<evidence type="ECO:0000313" key="2">
    <source>
        <dbReference type="Proteomes" id="UP001279734"/>
    </source>
</evidence>
<accession>A0AAD3TKK5</accession>
<protein>
    <submittedName>
        <fullName evidence="1">Uncharacterized protein</fullName>
    </submittedName>
</protein>
<comment type="caution">
    <text evidence="1">The sequence shown here is derived from an EMBL/GenBank/DDBJ whole genome shotgun (WGS) entry which is preliminary data.</text>
</comment>
<dbReference type="Proteomes" id="UP001279734">
    <property type="component" value="Unassembled WGS sequence"/>
</dbReference>
<dbReference type="AlphaFoldDB" id="A0AAD3TKK5"/>
<proteinExistence type="predicted"/>
<dbReference type="EMBL" id="BSYO01000039">
    <property type="protein sequence ID" value="GMH30859.1"/>
    <property type="molecule type" value="Genomic_DNA"/>
</dbReference>
<sequence length="274" mass="31400">MPKFFSKLRQVGAVREHQSGFRRQLRRAGKLTTDQQTGACISDLKGTLCVEGRTNEPMTLLKVIGLARLNKDWGHKRKKLSLIDPDFEASEKSARRVKEWVVKRYVKPASMLSVGLRKRLRAKVDFFSTARRGVWGCSRCQVSEAIRHHYVGFQKKIAYGILVEWRNGGAQRVPRASKQACERHQFASTVEEDEKGCVLHLNRGTLQSPLIQAQSSYGESARLVEEHEEIFEEPERLHQKRVQDHQIPLLSPVPVWSTSNHIAIHSRKNEMETI</sequence>